<dbReference type="Gene3D" id="1.10.1200.10">
    <property type="entry name" value="ACP-like"/>
    <property type="match status" value="1"/>
</dbReference>
<name>A0A521C2F4_9RHOB</name>
<evidence type="ECO:0000313" key="3">
    <source>
        <dbReference type="Proteomes" id="UP000316030"/>
    </source>
</evidence>
<evidence type="ECO:0000259" key="1">
    <source>
        <dbReference type="Pfam" id="PF00550"/>
    </source>
</evidence>
<dbReference type="InterPro" id="IPR009081">
    <property type="entry name" value="PP-bd_ACP"/>
</dbReference>
<organism evidence="2 3">
    <name type="scientific">Thalassovita litoralis</name>
    <dbReference type="NCBI Taxonomy" id="1010611"/>
    <lineage>
        <taxon>Bacteria</taxon>
        <taxon>Pseudomonadati</taxon>
        <taxon>Pseudomonadota</taxon>
        <taxon>Alphaproteobacteria</taxon>
        <taxon>Rhodobacterales</taxon>
        <taxon>Roseobacteraceae</taxon>
        <taxon>Thalassovita</taxon>
    </lineage>
</organism>
<sequence>MRPDIVGFHIDEKPPDTGPKTVFAGTTPEIHMPLSLDEITQLLLTKLQDHNVHPDVDLSAENMGAITIGQLALDSLDLLQFAMDVEDELDIESDVAEFPADATLLDLAAHFHELHTGPTHD</sequence>
<keyword evidence="3" id="KW-1185">Reference proteome</keyword>
<dbReference type="AlphaFoldDB" id="A0A521C2F4"/>
<dbReference type="InterPro" id="IPR036736">
    <property type="entry name" value="ACP-like_sf"/>
</dbReference>
<dbReference type="SUPFAM" id="SSF47336">
    <property type="entry name" value="ACP-like"/>
    <property type="match status" value="1"/>
</dbReference>
<protein>
    <submittedName>
        <fullName evidence="2">Acyl carrier protein</fullName>
    </submittedName>
</protein>
<dbReference type="Proteomes" id="UP000316030">
    <property type="component" value="Unassembled WGS sequence"/>
</dbReference>
<gene>
    <name evidence="2" type="ORF">SAMN06265173_10572</name>
</gene>
<dbReference type="Pfam" id="PF00550">
    <property type="entry name" value="PP-binding"/>
    <property type="match status" value="1"/>
</dbReference>
<reference evidence="2 3" key="1">
    <citation type="submission" date="2017-05" db="EMBL/GenBank/DDBJ databases">
        <authorList>
            <person name="Varghese N."/>
            <person name="Submissions S."/>
        </authorList>
    </citation>
    <scope>NUCLEOTIDE SEQUENCE [LARGE SCALE GENOMIC DNA]</scope>
    <source>
        <strain evidence="2 3">DSM 29506</strain>
    </source>
</reference>
<evidence type="ECO:0000313" key="2">
    <source>
        <dbReference type="EMBL" id="SMO53652.1"/>
    </source>
</evidence>
<accession>A0A521C2F4</accession>
<proteinExistence type="predicted"/>
<dbReference type="EMBL" id="FXTO01000005">
    <property type="protein sequence ID" value="SMO53652.1"/>
    <property type="molecule type" value="Genomic_DNA"/>
</dbReference>
<feature type="domain" description="Carrier" evidence="1">
    <location>
        <begin position="70"/>
        <end position="110"/>
    </location>
</feature>